<evidence type="ECO:0000256" key="3">
    <source>
        <dbReference type="ARBA" id="ARBA00022729"/>
    </source>
</evidence>
<dbReference type="STRING" id="159449.B4N89_23800"/>
<dbReference type="PANTHER" id="PTHR30085:SF6">
    <property type="entry name" value="ABC TRANSPORTER GLUTAMINE-BINDING PROTEIN GLNH"/>
    <property type="match status" value="1"/>
</dbReference>
<dbReference type="PROSITE" id="PS51257">
    <property type="entry name" value="PROKAR_LIPOPROTEIN"/>
    <property type="match status" value="1"/>
</dbReference>
<dbReference type="SMART" id="SM00062">
    <property type="entry name" value="PBPb"/>
    <property type="match status" value="1"/>
</dbReference>
<dbReference type="SUPFAM" id="SSF53850">
    <property type="entry name" value="Periplasmic binding protein-like II"/>
    <property type="match status" value="1"/>
</dbReference>
<organism evidence="8 9">
    <name type="scientific">Embleya scabrispora</name>
    <dbReference type="NCBI Taxonomy" id="159449"/>
    <lineage>
        <taxon>Bacteria</taxon>
        <taxon>Bacillati</taxon>
        <taxon>Actinomycetota</taxon>
        <taxon>Actinomycetes</taxon>
        <taxon>Kitasatosporales</taxon>
        <taxon>Streptomycetaceae</taxon>
        <taxon>Embleya</taxon>
    </lineage>
</organism>
<dbReference type="RefSeq" id="WP_078977843.1">
    <property type="nucleotide sequence ID" value="NZ_MWQN01000001.1"/>
</dbReference>
<dbReference type="OrthoDB" id="9807888at2"/>
<keyword evidence="3 6" id="KW-0732">Signal</keyword>
<comment type="caution">
    <text evidence="8">The sequence shown here is derived from an EMBL/GenBank/DDBJ whole genome shotgun (WGS) entry which is preliminary data.</text>
</comment>
<evidence type="ECO:0000256" key="5">
    <source>
        <dbReference type="SAM" id="MobiDB-lite"/>
    </source>
</evidence>
<gene>
    <name evidence="8" type="ORF">B4N89_23800</name>
</gene>
<keyword evidence="2" id="KW-0813">Transport</keyword>
<comment type="similarity">
    <text evidence="1 4">Belongs to the bacterial solute-binding protein 3 family.</text>
</comment>
<feature type="chain" id="PRO_5038772288" description="Solute-binding protein family 3/N-terminal domain-containing protein" evidence="6">
    <location>
        <begin position="19"/>
        <end position="333"/>
    </location>
</feature>
<dbReference type="Gene3D" id="3.40.190.10">
    <property type="entry name" value="Periplasmic binding protein-like II"/>
    <property type="match status" value="2"/>
</dbReference>
<dbReference type="GO" id="GO:0005576">
    <property type="term" value="C:extracellular region"/>
    <property type="evidence" value="ECO:0007669"/>
    <property type="project" value="TreeGrafter"/>
</dbReference>
<feature type="region of interest" description="Disordered" evidence="5">
    <location>
        <begin position="25"/>
        <end position="86"/>
    </location>
</feature>
<dbReference type="InterPro" id="IPR051455">
    <property type="entry name" value="Bact_solute-bind_prot3"/>
</dbReference>
<keyword evidence="9" id="KW-1185">Reference proteome</keyword>
<evidence type="ECO:0000256" key="1">
    <source>
        <dbReference type="ARBA" id="ARBA00010333"/>
    </source>
</evidence>
<dbReference type="InterPro" id="IPR018313">
    <property type="entry name" value="SBP_3_CS"/>
</dbReference>
<dbReference type="PROSITE" id="PS01039">
    <property type="entry name" value="SBP_BACTERIAL_3"/>
    <property type="match status" value="1"/>
</dbReference>
<dbReference type="Pfam" id="PF00497">
    <property type="entry name" value="SBP_bac_3"/>
    <property type="match status" value="1"/>
</dbReference>
<sequence>MHWGARRTATTAAAVALAATLSACTGSSGPPPAEVRTAADPVVSGAHPAGPDDYPKPSTAAPCDPRRSLTPPDSLPAGGRMPAGSTMETIQRRGYLIVGVDQNTRYFAEMDRRSGRIQGFDIEMAKTLAQAIFGGPDDSAHIRYKVITQAQRPEVLRSGVVDVVIDTMTITCERKREVAFSSDYYTDGQRVLVRRDSDVHALADLRGRRVCTVRATTSIVFLRDDPAGVVPYAVENWTDCLVALQQGEVDAVSTTSALLQGLRAQDSDTELVGPAFSDEPHGMAFPLAHEDFVRFANGLLERMKRDGSWQRLYDTWLAGPLGPQSPPRASYAG</sequence>
<reference evidence="8 9" key="1">
    <citation type="submission" date="2017-03" db="EMBL/GenBank/DDBJ databases">
        <title>Draft genome sequence of Streptomyces scabrisporus NF3, endophyte isolated from Amphipterygium adstringens.</title>
        <authorList>
            <person name="Vazquez M."/>
            <person name="Ceapa C.D."/>
            <person name="Rodriguez Luna D."/>
            <person name="Sanchez Esquivel S."/>
        </authorList>
    </citation>
    <scope>NUCLEOTIDE SEQUENCE [LARGE SCALE GENOMIC DNA]</scope>
    <source>
        <strain evidence="8 9">NF3</strain>
    </source>
</reference>
<dbReference type="CDD" id="cd13690">
    <property type="entry name" value="PBP2_GluB"/>
    <property type="match status" value="1"/>
</dbReference>
<dbReference type="EMBL" id="MWQN01000001">
    <property type="protein sequence ID" value="OPC83560.1"/>
    <property type="molecule type" value="Genomic_DNA"/>
</dbReference>
<evidence type="ECO:0000313" key="8">
    <source>
        <dbReference type="EMBL" id="OPC83560.1"/>
    </source>
</evidence>
<feature type="domain" description="Solute-binding protein family 3/N-terminal" evidence="7">
    <location>
        <begin position="95"/>
        <end position="320"/>
    </location>
</feature>
<dbReference type="AlphaFoldDB" id="A0A1T3P3S6"/>
<proteinExistence type="inferred from homology"/>
<accession>A0A1T3P3S6</accession>
<evidence type="ECO:0000256" key="6">
    <source>
        <dbReference type="SAM" id="SignalP"/>
    </source>
</evidence>
<evidence type="ECO:0000256" key="2">
    <source>
        <dbReference type="ARBA" id="ARBA00022448"/>
    </source>
</evidence>
<dbReference type="PANTHER" id="PTHR30085">
    <property type="entry name" value="AMINO ACID ABC TRANSPORTER PERMEASE"/>
    <property type="match status" value="1"/>
</dbReference>
<dbReference type="GO" id="GO:0006865">
    <property type="term" value="P:amino acid transport"/>
    <property type="evidence" value="ECO:0007669"/>
    <property type="project" value="TreeGrafter"/>
</dbReference>
<evidence type="ECO:0000259" key="7">
    <source>
        <dbReference type="SMART" id="SM00062"/>
    </source>
</evidence>
<evidence type="ECO:0000313" key="9">
    <source>
        <dbReference type="Proteomes" id="UP000190037"/>
    </source>
</evidence>
<dbReference type="Proteomes" id="UP000190037">
    <property type="component" value="Unassembled WGS sequence"/>
</dbReference>
<dbReference type="InterPro" id="IPR001638">
    <property type="entry name" value="Solute-binding_3/MltF_N"/>
</dbReference>
<name>A0A1T3P3S6_9ACTN</name>
<evidence type="ECO:0000256" key="4">
    <source>
        <dbReference type="RuleBase" id="RU003744"/>
    </source>
</evidence>
<feature type="signal peptide" evidence="6">
    <location>
        <begin position="1"/>
        <end position="18"/>
    </location>
</feature>
<dbReference type="GO" id="GO:0030288">
    <property type="term" value="C:outer membrane-bounded periplasmic space"/>
    <property type="evidence" value="ECO:0007669"/>
    <property type="project" value="TreeGrafter"/>
</dbReference>
<protein>
    <recommendedName>
        <fullName evidence="7">Solute-binding protein family 3/N-terminal domain-containing protein</fullName>
    </recommendedName>
</protein>